<organism evidence="2 3">
    <name type="scientific">Arthrobacter sedimenti</name>
    <dbReference type="NCBI Taxonomy" id="2694931"/>
    <lineage>
        <taxon>Bacteria</taxon>
        <taxon>Bacillati</taxon>
        <taxon>Actinomycetota</taxon>
        <taxon>Actinomycetes</taxon>
        <taxon>Micrococcales</taxon>
        <taxon>Micrococcaceae</taxon>
        <taxon>Arthrobacter</taxon>
    </lineage>
</organism>
<feature type="signal peptide" evidence="1">
    <location>
        <begin position="1"/>
        <end position="20"/>
    </location>
</feature>
<sequence>MGRLPLAAATACCIALAANACTDNPSHGGDESIRTDVFVTAYTWFDNTPPGSTVISHPVLHKAAGGTGTYADPVTIAVGHSRKTGQDVLDIPSGTRIYLPDVRRYFIVEDTCGDGPKPEEGPCHTGAEKYGEATLWIDMWIGGKGEAQSFVRNCARKATGVSTAIFNPKDNYQVASGHGVIHDGTCDTGYGQKAAAK</sequence>
<reference evidence="3" key="1">
    <citation type="journal article" date="2019" name="Int. J. Syst. Evol. Microbiol.">
        <title>The Global Catalogue of Microorganisms (GCM) 10K type strain sequencing project: providing services to taxonomists for standard genome sequencing and annotation.</title>
        <authorList>
            <consortium name="The Broad Institute Genomics Platform"/>
            <consortium name="The Broad Institute Genome Sequencing Center for Infectious Disease"/>
            <person name="Wu L."/>
            <person name="Ma J."/>
        </authorList>
    </citation>
    <scope>NUCLEOTIDE SEQUENCE [LARGE SCALE GENOMIC DNA]</scope>
    <source>
        <strain evidence="3">PJ61</strain>
    </source>
</reference>
<feature type="chain" id="PRO_5047421141" description="Lipoprotein" evidence="1">
    <location>
        <begin position="21"/>
        <end position="197"/>
    </location>
</feature>
<evidence type="ECO:0000256" key="1">
    <source>
        <dbReference type="SAM" id="SignalP"/>
    </source>
</evidence>
<comment type="caution">
    <text evidence="2">The sequence shown here is derived from an EMBL/GenBank/DDBJ whole genome shotgun (WGS) entry which is preliminary data.</text>
</comment>
<gene>
    <name evidence="2" type="ORF">ACFO0G_09430</name>
</gene>
<accession>A0ABV8WIC6</accession>
<dbReference type="Proteomes" id="UP001595778">
    <property type="component" value="Unassembled WGS sequence"/>
</dbReference>
<evidence type="ECO:0000313" key="3">
    <source>
        <dbReference type="Proteomes" id="UP001595778"/>
    </source>
</evidence>
<name>A0ABV8WIC6_9MICC</name>
<evidence type="ECO:0000313" key="2">
    <source>
        <dbReference type="EMBL" id="MFC4396308.1"/>
    </source>
</evidence>
<keyword evidence="1" id="KW-0732">Signal</keyword>
<dbReference type="RefSeq" id="WP_286397099.1">
    <property type="nucleotide sequence ID" value="NZ_JBHSDQ010000003.1"/>
</dbReference>
<proteinExistence type="predicted"/>
<evidence type="ECO:0008006" key="4">
    <source>
        <dbReference type="Google" id="ProtNLM"/>
    </source>
</evidence>
<keyword evidence="3" id="KW-1185">Reference proteome</keyword>
<protein>
    <recommendedName>
        <fullName evidence="4">Lipoprotein</fullName>
    </recommendedName>
</protein>
<dbReference type="EMBL" id="JBHSDQ010000003">
    <property type="protein sequence ID" value="MFC4396308.1"/>
    <property type="molecule type" value="Genomic_DNA"/>
</dbReference>